<comment type="caution">
    <text evidence="10">The sequence shown here is derived from an EMBL/GenBank/DDBJ whole genome shotgun (WGS) entry which is preliminary data.</text>
</comment>
<keyword evidence="4 9" id="KW-0121">Carboxypeptidase</keyword>
<keyword evidence="6 9" id="KW-0378">Hydrolase</keyword>
<dbReference type="InterPro" id="IPR018202">
    <property type="entry name" value="Ser_caboxypep_ser_AS"/>
</dbReference>
<keyword evidence="9" id="KW-0645">Protease</keyword>
<dbReference type="PANTHER" id="PTHR11802:SF201">
    <property type="entry name" value="CARBOXYPEPTIDASE"/>
    <property type="match status" value="1"/>
</dbReference>
<dbReference type="GO" id="GO:0006508">
    <property type="term" value="P:proteolysis"/>
    <property type="evidence" value="ECO:0007669"/>
    <property type="project" value="UniProtKB-KW"/>
</dbReference>
<dbReference type="EC" id="3.4.16.-" evidence="9"/>
<evidence type="ECO:0000256" key="4">
    <source>
        <dbReference type="ARBA" id="ARBA00022645"/>
    </source>
</evidence>
<dbReference type="PRINTS" id="PR00724">
    <property type="entry name" value="CRBOXYPTASEC"/>
</dbReference>
<dbReference type="InterPro" id="IPR029058">
    <property type="entry name" value="AB_hydrolase_fold"/>
</dbReference>
<gene>
    <name evidence="10" type="ORF">KC19_4G133200</name>
</gene>
<evidence type="ECO:0000313" key="11">
    <source>
        <dbReference type="Proteomes" id="UP000822688"/>
    </source>
</evidence>
<evidence type="ECO:0000256" key="7">
    <source>
        <dbReference type="ARBA" id="ARBA00023157"/>
    </source>
</evidence>
<dbReference type="FunFam" id="3.40.50.11320:FF:000002">
    <property type="entry name" value="Carboxypeptidase"/>
    <property type="match status" value="1"/>
</dbReference>
<comment type="similarity">
    <text evidence="2 9">Belongs to the peptidase S10 family.</text>
</comment>
<sequence>MAGMSGMRWVGVLVVLVVVCSVGVDGLRWRDAKLIRPATESSRVGARVEGEGEVDVNLIEGLPGAPQVPFAMRSGYVTVDEEAGRALFFWFVEADVADPASAPLTLWLNGGPGCSSVGGGMLSELGPFYPTLDGAHLLKNPHSWNKVSNMLFIESPAGVGFSYSNTTSDYKTGDKRTADDSYAFLLNFFKQYPQYSSNKFYISGESYAGHYVPQLAAAILEGNKVEGNKKINFKGMAVGNAWTDATVDNFGAIFYWWTHALVSDASFHGVVKNCNFTSMLVHDKATLLGGLENCNFSSVGPLRSNSEDECDKWVNAANLELGNINIYEIYADICVSAHAQAETRHFGKQLSRTRHAGLSTRPLLKDSYDPCVDDEVEVYLNRPEVQKALHANTTKLPWRWTDCSDIVDYSYEDLLSSILPLYQTLLESGIEILVFSGDIDAIVPVTGTRTWLNMLPLNITESWRPWIVDNQVGGYVTVYDKLTFSTVRGAGHMVPYTQPARALHLFESFINNKPF</sequence>
<evidence type="ECO:0000256" key="8">
    <source>
        <dbReference type="ARBA" id="ARBA00023180"/>
    </source>
</evidence>
<dbReference type="Gene3D" id="6.10.250.940">
    <property type="match status" value="1"/>
</dbReference>
<dbReference type="PROSITE" id="PS00131">
    <property type="entry name" value="CARBOXYPEPT_SER_SER"/>
    <property type="match status" value="1"/>
</dbReference>
<feature type="signal peptide" evidence="9">
    <location>
        <begin position="1"/>
        <end position="26"/>
    </location>
</feature>
<evidence type="ECO:0000256" key="2">
    <source>
        <dbReference type="ARBA" id="ARBA00009431"/>
    </source>
</evidence>
<dbReference type="GO" id="GO:0004185">
    <property type="term" value="F:serine-type carboxypeptidase activity"/>
    <property type="evidence" value="ECO:0007669"/>
    <property type="project" value="UniProtKB-UniRule"/>
</dbReference>
<proteinExistence type="inferred from homology"/>
<keyword evidence="3" id="KW-0964">Secreted</keyword>
<reference evidence="10" key="1">
    <citation type="submission" date="2020-06" db="EMBL/GenBank/DDBJ databases">
        <title>WGS assembly of Ceratodon purpureus strain R40.</title>
        <authorList>
            <person name="Carey S.B."/>
            <person name="Jenkins J."/>
            <person name="Shu S."/>
            <person name="Lovell J.T."/>
            <person name="Sreedasyam A."/>
            <person name="Maumus F."/>
            <person name="Tiley G.P."/>
            <person name="Fernandez-Pozo N."/>
            <person name="Barry K."/>
            <person name="Chen C."/>
            <person name="Wang M."/>
            <person name="Lipzen A."/>
            <person name="Daum C."/>
            <person name="Saski C.A."/>
            <person name="Payton A.C."/>
            <person name="Mcbreen J.C."/>
            <person name="Conrad R.E."/>
            <person name="Kollar L.M."/>
            <person name="Olsson S."/>
            <person name="Huttunen S."/>
            <person name="Landis J.B."/>
            <person name="Wickett N.J."/>
            <person name="Johnson M.G."/>
            <person name="Rensing S.A."/>
            <person name="Grimwood J."/>
            <person name="Schmutz J."/>
            <person name="Mcdaniel S.F."/>
        </authorList>
    </citation>
    <scope>NUCLEOTIDE SEQUENCE</scope>
    <source>
        <strain evidence="10">R40</strain>
    </source>
</reference>
<keyword evidence="5 9" id="KW-0732">Signal</keyword>
<keyword evidence="7" id="KW-1015">Disulfide bond</keyword>
<evidence type="ECO:0000256" key="5">
    <source>
        <dbReference type="ARBA" id="ARBA00022729"/>
    </source>
</evidence>
<dbReference type="Pfam" id="PF00450">
    <property type="entry name" value="Peptidase_S10"/>
    <property type="match status" value="1"/>
</dbReference>
<dbReference type="SUPFAM" id="SSF53474">
    <property type="entry name" value="alpha/beta-Hydrolases"/>
    <property type="match status" value="1"/>
</dbReference>
<dbReference type="Gene3D" id="3.40.50.11320">
    <property type="match status" value="1"/>
</dbReference>
<dbReference type="FunFam" id="3.40.50.1820:FF:000030">
    <property type="entry name" value="Carboxypeptidase"/>
    <property type="match status" value="1"/>
</dbReference>
<dbReference type="InterPro" id="IPR001563">
    <property type="entry name" value="Peptidase_S10"/>
</dbReference>
<dbReference type="FunFam" id="3.40.50.12670:FF:000002">
    <property type="entry name" value="Carboxypeptidase"/>
    <property type="match status" value="1"/>
</dbReference>
<organism evidence="10 11">
    <name type="scientific">Ceratodon purpureus</name>
    <name type="common">Fire moss</name>
    <name type="synonym">Dicranum purpureum</name>
    <dbReference type="NCBI Taxonomy" id="3225"/>
    <lineage>
        <taxon>Eukaryota</taxon>
        <taxon>Viridiplantae</taxon>
        <taxon>Streptophyta</taxon>
        <taxon>Embryophyta</taxon>
        <taxon>Bryophyta</taxon>
        <taxon>Bryophytina</taxon>
        <taxon>Bryopsida</taxon>
        <taxon>Dicranidae</taxon>
        <taxon>Pseudoditrichales</taxon>
        <taxon>Ditrichaceae</taxon>
        <taxon>Ceratodon</taxon>
    </lineage>
</organism>
<dbReference type="InterPro" id="IPR033124">
    <property type="entry name" value="Ser_caboxypep_his_AS"/>
</dbReference>
<keyword evidence="11" id="KW-1185">Reference proteome</keyword>
<evidence type="ECO:0000256" key="9">
    <source>
        <dbReference type="RuleBase" id="RU361156"/>
    </source>
</evidence>
<accession>A0A8T0IBP2</accession>
<comment type="subcellular location">
    <subcellularLocation>
        <location evidence="1">Secreted</location>
    </subcellularLocation>
</comment>
<evidence type="ECO:0000313" key="10">
    <source>
        <dbReference type="EMBL" id="KAG0579903.1"/>
    </source>
</evidence>
<evidence type="ECO:0000256" key="3">
    <source>
        <dbReference type="ARBA" id="ARBA00022525"/>
    </source>
</evidence>
<evidence type="ECO:0000256" key="1">
    <source>
        <dbReference type="ARBA" id="ARBA00004613"/>
    </source>
</evidence>
<name>A0A8T0IBP2_CERPU</name>
<dbReference type="Proteomes" id="UP000822688">
    <property type="component" value="Chromosome 4"/>
</dbReference>
<dbReference type="Gene3D" id="3.40.50.1820">
    <property type="entry name" value="alpha/beta hydrolase"/>
    <property type="match status" value="1"/>
</dbReference>
<dbReference type="PROSITE" id="PS00560">
    <property type="entry name" value="CARBOXYPEPT_SER_HIS"/>
    <property type="match status" value="1"/>
</dbReference>
<dbReference type="PANTHER" id="PTHR11802">
    <property type="entry name" value="SERINE PROTEASE FAMILY S10 SERINE CARBOXYPEPTIDASE"/>
    <property type="match status" value="1"/>
</dbReference>
<dbReference type="OrthoDB" id="443318at2759"/>
<feature type="chain" id="PRO_5035965209" description="Carboxypeptidase" evidence="9">
    <location>
        <begin position="27"/>
        <end position="515"/>
    </location>
</feature>
<dbReference type="AlphaFoldDB" id="A0A8T0IBP2"/>
<evidence type="ECO:0000256" key="6">
    <source>
        <dbReference type="ARBA" id="ARBA00022801"/>
    </source>
</evidence>
<dbReference type="EMBL" id="CM026424">
    <property type="protein sequence ID" value="KAG0579903.1"/>
    <property type="molecule type" value="Genomic_DNA"/>
</dbReference>
<protein>
    <recommendedName>
        <fullName evidence="9">Carboxypeptidase</fullName>
        <ecNumber evidence="9">3.4.16.-</ecNumber>
    </recommendedName>
</protein>
<keyword evidence="8" id="KW-0325">Glycoprotein</keyword>
<dbReference type="GO" id="GO:0005576">
    <property type="term" value="C:extracellular region"/>
    <property type="evidence" value="ECO:0007669"/>
    <property type="project" value="UniProtKB-SubCell"/>
</dbReference>